<keyword evidence="1" id="KW-1133">Transmembrane helix</keyword>
<dbReference type="AlphaFoldDB" id="A0A328C4W6"/>
<keyword evidence="1" id="KW-0812">Transmembrane</keyword>
<dbReference type="InterPro" id="IPR007163">
    <property type="entry name" value="VCA0040-like"/>
</dbReference>
<feature type="transmembrane region" description="Helical" evidence="1">
    <location>
        <begin position="307"/>
        <end position="326"/>
    </location>
</feature>
<gene>
    <name evidence="2" type="ORF">DL240_12315</name>
</gene>
<organism evidence="2 3">
    <name type="scientific">Lujinxingia litoralis</name>
    <dbReference type="NCBI Taxonomy" id="2211119"/>
    <lineage>
        <taxon>Bacteria</taxon>
        <taxon>Deltaproteobacteria</taxon>
        <taxon>Bradymonadales</taxon>
        <taxon>Lujinxingiaceae</taxon>
        <taxon>Lujinxingia</taxon>
    </lineage>
</organism>
<feature type="transmembrane region" description="Helical" evidence="1">
    <location>
        <begin position="137"/>
        <end position="154"/>
    </location>
</feature>
<keyword evidence="1" id="KW-0472">Membrane</keyword>
<comment type="caution">
    <text evidence="2">The sequence shown here is derived from an EMBL/GenBank/DDBJ whole genome shotgun (WGS) entry which is preliminary data.</text>
</comment>
<feature type="transmembrane region" description="Helical" evidence="1">
    <location>
        <begin position="376"/>
        <end position="396"/>
    </location>
</feature>
<dbReference type="RefSeq" id="WP_111730200.1">
    <property type="nucleotide sequence ID" value="NZ_QHKO01000005.1"/>
</dbReference>
<evidence type="ECO:0008006" key="4">
    <source>
        <dbReference type="Google" id="ProtNLM"/>
    </source>
</evidence>
<feature type="transmembrane region" description="Helical" evidence="1">
    <location>
        <begin position="276"/>
        <end position="295"/>
    </location>
</feature>
<evidence type="ECO:0000313" key="3">
    <source>
        <dbReference type="Proteomes" id="UP000249169"/>
    </source>
</evidence>
<proteinExistence type="predicted"/>
<feature type="transmembrane region" description="Helical" evidence="1">
    <location>
        <begin position="77"/>
        <end position="102"/>
    </location>
</feature>
<protein>
    <recommendedName>
        <fullName evidence="4">DUF368 domain-containing protein</fullName>
    </recommendedName>
</protein>
<dbReference type="PANTHER" id="PTHR37308:SF1">
    <property type="entry name" value="POLYPRENYL-PHOSPHATE TRANSPORTER"/>
    <property type="match status" value="1"/>
</dbReference>
<dbReference type="Pfam" id="PF04018">
    <property type="entry name" value="VCA0040-like"/>
    <property type="match status" value="2"/>
</dbReference>
<sequence>MQRVLLYLKGVCMGVADIIPGVSGGTLALILGIYTELVNTIRGLNLAWVAPLWRWLSGGRKDEDRRELIRALERLNLPFLMVLGAGIATAIVVGGLILPGLLERYPEVMRALFFGLILASVPVPFKMIEFRSGAMRAVAAVAVVVGVAVGWVLTNPSTTVEAGLTWKEMESQEQTMRDVVREGPSAWAAEQVYWAPQNEALRLAMDSAYPELELEPPQPGAARDKDAIKARSEVYEELTIPAGTPVQVPQPAPWYIFVVGMIAICAMILPGISGSYLLLILGGYFFVLNALKGVITGLASGSLPLSAGLYVGLFMAGAAIGILSFARVLSWLLERWPVPTLGVLVGLMVGCLRGIWPFQGMEEGSVINVLPPAFDATVVASLGAAIVGAVLVTVLGRIGSAHQAEKGA</sequence>
<keyword evidence="3" id="KW-1185">Reference proteome</keyword>
<evidence type="ECO:0000256" key="1">
    <source>
        <dbReference type="SAM" id="Phobius"/>
    </source>
</evidence>
<reference evidence="2 3" key="1">
    <citation type="submission" date="2018-05" db="EMBL/GenBank/DDBJ databases">
        <title>Lujinxingia marina gen. nov. sp. nov., a new facultative anaerobic member of the class Deltaproteobacteria, and proposal of Lujinxingaceae fam. nov.</title>
        <authorList>
            <person name="Li C.-M."/>
        </authorList>
    </citation>
    <scope>NUCLEOTIDE SEQUENCE [LARGE SCALE GENOMIC DNA]</scope>
    <source>
        <strain evidence="2 3">B210</strain>
    </source>
</reference>
<dbReference type="Proteomes" id="UP000249169">
    <property type="component" value="Unassembled WGS sequence"/>
</dbReference>
<accession>A0A328C4W6</accession>
<name>A0A328C4W6_9DELT</name>
<dbReference type="EMBL" id="QHKO01000005">
    <property type="protein sequence ID" value="RAL21635.1"/>
    <property type="molecule type" value="Genomic_DNA"/>
</dbReference>
<feature type="transmembrane region" description="Helical" evidence="1">
    <location>
        <begin position="338"/>
        <end position="356"/>
    </location>
</feature>
<feature type="transmembrane region" description="Helical" evidence="1">
    <location>
        <begin position="12"/>
        <end position="34"/>
    </location>
</feature>
<dbReference type="OrthoDB" id="9793746at2"/>
<dbReference type="PANTHER" id="PTHR37308">
    <property type="entry name" value="INTEGRAL MEMBRANE PROTEIN"/>
    <property type="match status" value="1"/>
</dbReference>
<evidence type="ECO:0000313" key="2">
    <source>
        <dbReference type="EMBL" id="RAL21635.1"/>
    </source>
</evidence>
<feature type="transmembrane region" description="Helical" evidence="1">
    <location>
        <begin position="252"/>
        <end position="269"/>
    </location>
</feature>
<feature type="transmembrane region" description="Helical" evidence="1">
    <location>
        <begin position="108"/>
        <end position="125"/>
    </location>
</feature>